<dbReference type="AlphaFoldDB" id="A0ABD1ZXS5"/>
<protein>
    <submittedName>
        <fullName evidence="1">Prohormone-1 isoform X1</fullName>
    </submittedName>
</protein>
<sequence>MFSRSEKKRSNDNVGSNDAALIDDDLFKKQIIKRIRNQLDVADLQRKRSYWKQCAFNVVSCFGK</sequence>
<proteinExistence type="predicted"/>
<accession>A0ABD1ZXS5</accession>
<evidence type="ECO:0000313" key="2">
    <source>
        <dbReference type="Proteomes" id="UP001607302"/>
    </source>
</evidence>
<evidence type="ECO:0000313" key="1">
    <source>
        <dbReference type="EMBL" id="KAL2713179.1"/>
    </source>
</evidence>
<name>A0ABD1ZXS5_VESSQ</name>
<comment type="caution">
    <text evidence="1">The sequence shown here is derived from an EMBL/GenBank/DDBJ whole genome shotgun (WGS) entry which is preliminary data.</text>
</comment>
<dbReference type="EMBL" id="JAUDFV010000161">
    <property type="protein sequence ID" value="KAL2713179.1"/>
    <property type="molecule type" value="Genomic_DNA"/>
</dbReference>
<reference evidence="1 2" key="1">
    <citation type="journal article" date="2024" name="Ann. Entomol. Soc. Am.">
        <title>Genomic analyses of the southern and eastern yellowjacket wasps (Hymenoptera: Vespidae) reveal evolutionary signatures of social life.</title>
        <authorList>
            <person name="Catto M.A."/>
            <person name="Caine P.B."/>
            <person name="Orr S.E."/>
            <person name="Hunt B.G."/>
            <person name="Goodisman M.A.D."/>
        </authorList>
    </citation>
    <scope>NUCLEOTIDE SEQUENCE [LARGE SCALE GENOMIC DNA]</scope>
    <source>
        <strain evidence="1">233</strain>
        <tissue evidence="1">Head and thorax</tissue>
    </source>
</reference>
<keyword evidence="2" id="KW-1185">Reference proteome</keyword>
<organism evidence="1 2">
    <name type="scientific">Vespula squamosa</name>
    <name type="common">Southern yellow jacket</name>
    <name type="synonym">Wasp</name>
    <dbReference type="NCBI Taxonomy" id="30214"/>
    <lineage>
        <taxon>Eukaryota</taxon>
        <taxon>Metazoa</taxon>
        <taxon>Ecdysozoa</taxon>
        <taxon>Arthropoda</taxon>
        <taxon>Hexapoda</taxon>
        <taxon>Insecta</taxon>
        <taxon>Pterygota</taxon>
        <taxon>Neoptera</taxon>
        <taxon>Endopterygota</taxon>
        <taxon>Hymenoptera</taxon>
        <taxon>Apocrita</taxon>
        <taxon>Aculeata</taxon>
        <taxon>Vespoidea</taxon>
        <taxon>Vespidae</taxon>
        <taxon>Vespinae</taxon>
        <taxon>Vespula</taxon>
    </lineage>
</organism>
<dbReference type="Proteomes" id="UP001607302">
    <property type="component" value="Unassembled WGS sequence"/>
</dbReference>
<gene>
    <name evidence="1" type="ORF">V1478_017372</name>
</gene>